<sequence>MSLASLNDAIAQFSALIGRLSSSSNNAAANMRGGPAFEAHLQRAMQLSFAETWTCLRQLQLWLSSFPAEGCAAAMIKMVELSVPFQGHQAPPTLQHVYQLLKENDPAKRRDSLSQRSVLGEDDDDALENANSFDASGWLDKAYAEVIEDKDADTVELFLFKTACLILRQMSTQSGLHLLAPQVVVFYFESIEKGSTLYVQRCAALACSIISKAHLPVLVSQFFDKQMTIVEKKFRWLLYQQATQMFAFGVATQEQAEVTVRYLESISKKMAKIDRGKLRGAICTSLEKVFGSIMGAHSPEAQAEWRNFTARFGMLSKQFSDAFVSIYTTVVKWAKKSKHALPCWRLMVRMTSVGSVQFYTDKKREPILPLLLKGAAKFRLECLSYICDLYSSLPAELARADMEGFTADCKKVLALCFPKKKDPEPEERPLFFGIITSIGKINPHLAFTELQSLLGSKDTSIIAKGVLCQSLGSVAREFPREVSGYNNYFGPLLLQFMTDQDQFLAGNAIRSFPFVTVPDPQKEKLILEYVTRVVVSTESKEMSDTAFKSLCSYLVLEPDVNLVPLAVIFLNILGNRTFSKGNHQDYSKLFPAFKYLRRLIHLYLSILEKDGKATGITASQWLPVRMQAEGLTLMWLTHTEYEVRKLALSLLAAFSEPVFDELENAKSKAPKESRLVYILQALPQDSPNEKWSPVLVGLFDAVRGTDVLRPPLEYAWIRLFVRFEGSISALHALDLEKLQLWLNMVRFLMCSLAYPEVKDESESQNAVMNNKVSPGAMNQAFVLLLRVAWQPPSNMQELRSILLSYMGMLHPSCIEQAVHVVKHIRMQSVMDKGEKKMKGKEKAKWEEEARRAENSWCFHHDVLELLSRFVIQLNDQFDPAKSAGKPSLPTFLAQTLHRCVYAWMKDFEQNGNQNIGHRLSPVIRCYGMRMMRVFLDPSSGFTERPQANLLLSIMQAWTPAPRALYLHAAYRQIPRHLERYADDKDPKESSSEERDRKLLEIAVVNAVERLLKLGPLAASGGEGLPKQALSFLQSMALRGPHLRQHVEAALEAFLKHQPNFKNIFFKHSVVDVIYDELCLTNEAAVLLAAIMLSALVRNWCADISLWYSVHQVSQPQMLMVSLLHQCSPDPTCRSLGGKLAAALETHPALALEADASSLIATTEFGGLSLCVAATYKYSRLLATKYATQIGGPLLQEVVAAAQLLPDVQNESMLQLMLPWIEHFGDDDTSEEQWVRFIDHLLQMSYQCHTRANSSFLFFTLELCWQAVLANKSVPQLASWTISFLVTQHANNAMLPQLDEHMSDEAKAKQEAKQIYQHLCLRIVLFIATASNVNNLCDLLRLEMPDHSSVPDEPNAHNVQELTSWFATEKLHTDIADERQISAFLLSSELFIAHAHTLQRDQLPRLLQLACVHFGPNAPAHMRHGSELLSRVLAALSALRKDEREPLHEPPTDAAGRAKLIEALCCCDGGDELRQQWAAQALKWAFLALDSREAIDSIEWYSSLVGGSLLPYQVLYRIVVFLCACLEQEREEEAAALLTMLRDHVLALDSLPYDVGALLAAPALLVLNSNVRLHFGLGQSMLRALLERSLNLGRRELLIGAALDAHESNGGAAFASTTWKASLLHPALTAQLDIIGASPSIDKALRMLLLRGASLAEFADDSAWLLADLRALYDGLLPECDQLSLSILWIMMLRACTYPRTPEGDHACDIADRFLQARGSYFDNLRPIFFALHSSAGSRQYAMSLDGSDPVGAGTAEEALRSKKADFWLEPLSDFLSNLKLLYSTIDDQQRSFEVLLDATCLWLLLCKDVEGGTDADTVHRWVILNMLEKLLSEFRGIWSEAQHAATANLLSSWVFRLNSDVHDVHASKIRMCMQHLVSDPPPDSMDEPLVFIQRGAGTETGVSLAAICAAAASKGHFANDFFFLPSIPAQEWLAHLTACTAQLAPVQYDDSMPKVHIDLERVPPPRQSPLPVTGGQMREFLTPQPIRGFMAPTSFLAAPSGALPPPPMLGSIAALPPPPLLGQSRPSSTSIELPPPPLNMSSMGTSGVLPPPFGGVGAMPPPLGGMSSIPPPLPSSMPPPPLASGNSSVSVLPPPPFLGGGAPETPLPMPNFPPGMPPPPGRDGRSESGVLMGGLGAPPQLPSRGPSISNARFSSPSLPPPLPSLLSAGAPESVSFPPPPPPLSSNLGSALPPPPNLFGSKLPPPPNLFGSAAPQQANLHSGVQATHPYSDPPVVDCRPREDSTKVSEYI</sequence>
<feature type="compositionally biased region" description="Pro residues" evidence="1">
    <location>
        <begin position="2062"/>
        <end position="2082"/>
    </location>
</feature>
<feature type="region of interest" description="Disordered" evidence="1">
    <location>
        <begin position="2062"/>
        <end position="2250"/>
    </location>
</feature>
<feature type="compositionally biased region" description="Low complexity" evidence="1">
    <location>
        <begin position="2164"/>
        <end position="2175"/>
    </location>
</feature>
<dbReference type="InterPro" id="IPR039867">
    <property type="entry name" value="Furry/Tao3/Mor2"/>
</dbReference>
<dbReference type="SUPFAM" id="SSF48371">
    <property type="entry name" value="ARM repeat"/>
    <property type="match status" value="1"/>
</dbReference>
<accession>A0AB34IS01</accession>
<dbReference type="GO" id="GO:0005938">
    <property type="term" value="C:cell cortex"/>
    <property type="evidence" value="ECO:0007669"/>
    <property type="project" value="TreeGrafter"/>
</dbReference>
<name>A0AB34IS01_PRYPA</name>
<dbReference type="Proteomes" id="UP001515480">
    <property type="component" value="Unassembled WGS sequence"/>
</dbReference>
<dbReference type="PANTHER" id="PTHR12295">
    <property type="entry name" value="FURRY-RELATED"/>
    <property type="match status" value="1"/>
</dbReference>
<evidence type="ECO:0000313" key="3">
    <source>
        <dbReference type="Proteomes" id="UP001515480"/>
    </source>
</evidence>
<dbReference type="PANTHER" id="PTHR12295:SF30">
    <property type="entry name" value="PROTEIN FURRY"/>
    <property type="match status" value="1"/>
</dbReference>
<protein>
    <recommendedName>
        <fullName evidence="4">Non-specific serine/threonine protein kinase</fullName>
    </recommendedName>
</protein>
<evidence type="ECO:0000313" key="2">
    <source>
        <dbReference type="EMBL" id="KAL1504043.1"/>
    </source>
</evidence>
<evidence type="ECO:0008006" key="4">
    <source>
        <dbReference type="Google" id="ProtNLM"/>
    </source>
</evidence>
<proteinExistence type="predicted"/>
<comment type="caution">
    <text evidence="2">The sequence shown here is derived from an EMBL/GenBank/DDBJ whole genome shotgun (WGS) entry which is preliminary data.</text>
</comment>
<dbReference type="GO" id="GO:0030427">
    <property type="term" value="C:site of polarized growth"/>
    <property type="evidence" value="ECO:0007669"/>
    <property type="project" value="TreeGrafter"/>
</dbReference>
<feature type="compositionally biased region" description="Pro residues" evidence="1">
    <location>
        <begin position="2105"/>
        <end position="2121"/>
    </location>
</feature>
<reference evidence="2 3" key="1">
    <citation type="journal article" date="2024" name="Science">
        <title>Giant polyketide synthase enzymes in the biosynthesis of giant marine polyether toxins.</title>
        <authorList>
            <person name="Fallon T.R."/>
            <person name="Shende V.V."/>
            <person name="Wierzbicki I.H."/>
            <person name="Pendleton A.L."/>
            <person name="Watervoot N.F."/>
            <person name="Auber R.P."/>
            <person name="Gonzalez D.J."/>
            <person name="Wisecaver J.H."/>
            <person name="Moore B.S."/>
        </authorList>
    </citation>
    <scope>NUCLEOTIDE SEQUENCE [LARGE SCALE GENOMIC DNA]</scope>
    <source>
        <strain evidence="2 3">12B1</strain>
    </source>
</reference>
<feature type="compositionally biased region" description="Polar residues" evidence="1">
    <location>
        <begin position="2213"/>
        <end position="2224"/>
    </location>
</feature>
<organism evidence="2 3">
    <name type="scientific">Prymnesium parvum</name>
    <name type="common">Toxic golden alga</name>
    <dbReference type="NCBI Taxonomy" id="97485"/>
    <lineage>
        <taxon>Eukaryota</taxon>
        <taxon>Haptista</taxon>
        <taxon>Haptophyta</taxon>
        <taxon>Prymnesiophyceae</taxon>
        <taxon>Prymnesiales</taxon>
        <taxon>Prymnesiaceae</taxon>
        <taxon>Prymnesium</taxon>
    </lineage>
</organism>
<keyword evidence="3" id="KW-1185">Reference proteome</keyword>
<gene>
    <name evidence="2" type="ORF">AB1Y20_010454</name>
</gene>
<dbReference type="EMBL" id="JBGBPQ010000020">
    <property type="protein sequence ID" value="KAL1504043.1"/>
    <property type="molecule type" value="Genomic_DNA"/>
</dbReference>
<feature type="compositionally biased region" description="Pro residues" evidence="1">
    <location>
        <begin position="2191"/>
        <end position="2207"/>
    </location>
</feature>
<dbReference type="InterPro" id="IPR016024">
    <property type="entry name" value="ARM-type_fold"/>
</dbReference>
<dbReference type="GO" id="GO:0000902">
    <property type="term" value="P:cell morphogenesis"/>
    <property type="evidence" value="ECO:0007669"/>
    <property type="project" value="InterPro"/>
</dbReference>
<evidence type="ECO:0000256" key="1">
    <source>
        <dbReference type="SAM" id="MobiDB-lite"/>
    </source>
</evidence>
<feature type="compositionally biased region" description="Basic and acidic residues" evidence="1">
    <location>
        <begin position="2237"/>
        <end position="2250"/>
    </location>
</feature>